<dbReference type="AlphaFoldDB" id="A0A8C4L8Z1"/>
<keyword evidence="3" id="KW-0677">Repeat</keyword>
<proteinExistence type="predicted"/>
<dbReference type="PROSITE" id="PS00028">
    <property type="entry name" value="ZINC_FINGER_C2H2_1"/>
    <property type="match status" value="4"/>
</dbReference>
<sequence>MCVTTSAHTQANGPSPARTAPSPSTHLPTWPATGSHTQGSGPTGVGTEHRLVHAQHFPYRCQECGVRFHRPYRLLMHRYHHTGEYPYKCRECPRSFLLRRLLEVHQLVAHAGRQPHRCSSCGAAFPSSLRLREHRCAAAAAQAPRRFECGTCGKKVGSAARLQAHEAAHAAAGPGEVLAKEPPAPRAPRATRTPVVSPTTLGGTATAAPAAPARRRGLECSECKKLFSTETSLQVHRRIHTGERKAFPSPAHAYPPHTLTSPPPFPGQRGDQRRAGSISLCTVFNFLFLDVVQMNDTLKLQKWGLKRSTLYNEQADWS</sequence>
<dbReference type="Pfam" id="PF13912">
    <property type="entry name" value="zf-C2H2_6"/>
    <property type="match status" value="3"/>
</dbReference>
<feature type="region of interest" description="Disordered" evidence="10">
    <location>
        <begin position="245"/>
        <end position="273"/>
    </location>
</feature>
<feature type="compositionally biased region" description="Polar residues" evidence="10">
    <location>
        <begin position="1"/>
        <end position="13"/>
    </location>
</feature>
<feature type="compositionally biased region" description="Low complexity" evidence="10">
    <location>
        <begin position="187"/>
        <end position="212"/>
    </location>
</feature>
<reference evidence="12" key="1">
    <citation type="submission" date="2023-03" db="UniProtKB">
        <authorList>
            <consortium name="Ensembl"/>
        </authorList>
    </citation>
    <scope>IDENTIFICATION</scope>
</reference>
<keyword evidence="8" id="KW-0539">Nucleus</keyword>
<keyword evidence="2" id="KW-0479">Metal-binding</keyword>
<dbReference type="GO" id="GO:0005634">
    <property type="term" value="C:nucleus"/>
    <property type="evidence" value="ECO:0007669"/>
    <property type="project" value="UniProtKB-SubCell"/>
</dbReference>
<keyword evidence="5" id="KW-0862">Zinc</keyword>
<dbReference type="OMA" id="HTQESGP"/>
<evidence type="ECO:0000256" key="2">
    <source>
        <dbReference type="ARBA" id="ARBA00022723"/>
    </source>
</evidence>
<accession>A0A8C4L8Z1</accession>
<feature type="domain" description="C2H2-type" evidence="11">
    <location>
        <begin position="87"/>
        <end position="115"/>
    </location>
</feature>
<evidence type="ECO:0000256" key="5">
    <source>
        <dbReference type="ARBA" id="ARBA00022833"/>
    </source>
</evidence>
<dbReference type="SMART" id="SM00355">
    <property type="entry name" value="ZnF_C2H2"/>
    <property type="match status" value="5"/>
</dbReference>
<feature type="region of interest" description="Disordered" evidence="10">
    <location>
        <begin position="167"/>
        <end position="213"/>
    </location>
</feature>
<feature type="domain" description="C2H2-type" evidence="11">
    <location>
        <begin position="147"/>
        <end position="174"/>
    </location>
</feature>
<evidence type="ECO:0000256" key="9">
    <source>
        <dbReference type="PROSITE-ProRule" id="PRU00042"/>
    </source>
</evidence>
<evidence type="ECO:0000256" key="10">
    <source>
        <dbReference type="SAM" id="MobiDB-lite"/>
    </source>
</evidence>
<dbReference type="Gene3D" id="3.30.160.60">
    <property type="entry name" value="Classic Zinc Finger"/>
    <property type="match status" value="4"/>
</dbReference>
<evidence type="ECO:0000256" key="6">
    <source>
        <dbReference type="ARBA" id="ARBA00023015"/>
    </source>
</evidence>
<dbReference type="SUPFAM" id="SSF57667">
    <property type="entry name" value="beta-beta-alpha zinc fingers"/>
    <property type="match status" value="3"/>
</dbReference>
<evidence type="ECO:0000256" key="7">
    <source>
        <dbReference type="ARBA" id="ARBA00023163"/>
    </source>
</evidence>
<evidence type="ECO:0000256" key="4">
    <source>
        <dbReference type="ARBA" id="ARBA00022771"/>
    </source>
</evidence>
<feature type="domain" description="C2H2-type" evidence="11">
    <location>
        <begin position="59"/>
        <end position="86"/>
    </location>
</feature>
<keyword evidence="4 9" id="KW-0863">Zinc-finger</keyword>
<organism evidence="12">
    <name type="scientific">Equus asinus asinus</name>
    <dbReference type="NCBI Taxonomy" id="83772"/>
    <lineage>
        <taxon>Eukaryota</taxon>
        <taxon>Metazoa</taxon>
        <taxon>Chordata</taxon>
        <taxon>Craniata</taxon>
        <taxon>Vertebrata</taxon>
        <taxon>Euteleostomi</taxon>
        <taxon>Mammalia</taxon>
        <taxon>Eutheria</taxon>
        <taxon>Laurasiatheria</taxon>
        <taxon>Perissodactyla</taxon>
        <taxon>Equidae</taxon>
        <taxon>Equus</taxon>
    </lineage>
</organism>
<protein>
    <recommendedName>
        <fullName evidence="11">C2H2-type domain-containing protein</fullName>
    </recommendedName>
</protein>
<dbReference type="GO" id="GO:0008270">
    <property type="term" value="F:zinc ion binding"/>
    <property type="evidence" value="ECO:0007669"/>
    <property type="project" value="UniProtKB-KW"/>
</dbReference>
<dbReference type="FunFam" id="3.30.160.60:FF:001184">
    <property type="entry name" value="zinc finger protein 574"/>
    <property type="match status" value="1"/>
</dbReference>
<dbReference type="Ensembl" id="ENSEAST00005009430.1">
    <property type="protein sequence ID" value="ENSEASP00005008652.1"/>
    <property type="gene ID" value="ENSEASG00005006213.1"/>
</dbReference>
<dbReference type="InterPro" id="IPR013087">
    <property type="entry name" value="Znf_C2H2_type"/>
</dbReference>
<dbReference type="PANTHER" id="PTHR47772:SF12">
    <property type="entry name" value="RB-ASSOCIATED KRAB ZINC FINGER-RELATED"/>
    <property type="match status" value="1"/>
</dbReference>
<evidence type="ECO:0000256" key="1">
    <source>
        <dbReference type="ARBA" id="ARBA00004123"/>
    </source>
</evidence>
<evidence type="ECO:0000313" key="12">
    <source>
        <dbReference type="Ensembl" id="ENSEASP00005008652.1"/>
    </source>
</evidence>
<dbReference type="PROSITE" id="PS50157">
    <property type="entry name" value="ZINC_FINGER_C2H2_2"/>
    <property type="match status" value="5"/>
</dbReference>
<dbReference type="PANTHER" id="PTHR47772">
    <property type="entry name" value="ZINC FINGER PROTEIN 200"/>
    <property type="match status" value="1"/>
</dbReference>
<dbReference type="FunFam" id="3.30.160.60:FF:001231">
    <property type="entry name" value="Zinc finger protein 574"/>
    <property type="match status" value="1"/>
</dbReference>
<dbReference type="InterPro" id="IPR050636">
    <property type="entry name" value="C2H2-ZF_domain-containing"/>
</dbReference>
<keyword evidence="6" id="KW-0805">Transcription regulation</keyword>
<feature type="region of interest" description="Disordered" evidence="10">
    <location>
        <begin position="1"/>
        <end position="47"/>
    </location>
</feature>
<dbReference type="InterPro" id="IPR036236">
    <property type="entry name" value="Znf_C2H2_sf"/>
</dbReference>
<evidence type="ECO:0000259" key="11">
    <source>
        <dbReference type="PROSITE" id="PS50157"/>
    </source>
</evidence>
<feature type="domain" description="C2H2-type" evidence="11">
    <location>
        <begin position="116"/>
        <end position="144"/>
    </location>
</feature>
<evidence type="ECO:0000256" key="3">
    <source>
        <dbReference type="ARBA" id="ARBA00022737"/>
    </source>
</evidence>
<name>A0A8C4L8Z1_EQUAS</name>
<evidence type="ECO:0000256" key="8">
    <source>
        <dbReference type="ARBA" id="ARBA00023242"/>
    </source>
</evidence>
<feature type="domain" description="C2H2-type" evidence="11">
    <location>
        <begin position="218"/>
        <end position="245"/>
    </location>
</feature>
<feature type="compositionally biased region" description="Low complexity" evidence="10">
    <location>
        <begin position="14"/>
        <end position="25"/>
    </location>
</feature>
<comment type="subcellular location">
    <subcellularLocation>
        <location evidence="1">Nucleus</location>
    </subcellularLocation>
</comment>
<keyword evidence="7" id="KW-0804">Transcription</keyword>